<evidence type="ECO:0000313" key="3">
    <source>
        <dbReference type="Proteomes" id="UP000053593"/>
    </source>
</evidence>
<sequence length="326" mass="36848">MSADGYDLVYHFPGGISPKAKKVLTDLLIDYGEALDIKVTPTADKFHRNNPNSYIEKRGEVAGVVHLVRCWHGIGRPDLDMVISRDFTKSGKAFSKSLELLDELQVFSRGINSFLQNIDPIQHASLEAARTRAEEKYTYVKLVDSVDPLLMEGRAVMWNRMTPDHKDTRDPEVAWAALAVLGQIKSGWLIFRQLNLKVRYRPGDIVWLRGAILDHEVDVWEGEQRISIAHFTHKSYFDDLNVTCLTARGAIPTDPPTVLSGSFIENSLNRKRKRNEMVEGDSVHLGGVREADGYRAKRKRTRSALSRQHYKAAKKKVAEALPRTEG</sequence>
<name>A0A0D0CWT9_9AGAR</name>
<proteinExistence type="predicted"/>
<feature type="compositionally biased region" description="Basic residues" evidence="1">
    <location>
        <begin position="296"/>
        <end position="315"/>
    </location>
</feature>
<dbReference type="Gene3D" id="3.60.130.30">
    <property type="match status" value="1"/>
</dbReference>
<feature type="compositionally biased region" description="Basic and acidic residues" evidence="1">
    <location>
        <begin position="316"/>
        <end position="326"/>
    </location>
</feature>
<reference evidence="2 3" key="1">
    <citation type="submission" date="2014-04" db="EMBL/GenBank/DDBJ databases">
        <title>Evolutionary Origins and Diversification of the Mycorrhizal Mutualists.</title>
        <authorList>
            <consortium name="DOE Joint Genome Institute"/>
            <consortium name="Mycorrhizal Genomics Consortium"/>
            <person name="Kohler A."/>
            <person name="Kuo A."/>
            <person name="Nagy L.G."/>
            <person name="Floudas D."/>
            <person name="Copeland A."/>
            <person name="Barry K.W."/>
            <person name="Cichocki N."/>
            <person name="Veneault-Fourrey C."/>
            <person name="LaButti K."/>
            <person name="Lindquist E.A."/>
            <person name="Lipzen A."/>
            <person name="Lundell T."/>
            <person name="Morin E."/>
            <person name="Murat C."/>
            <person name="Riley R."/>
            <person name="Ohm R."/>
            <person name="Sun H."/>
            <person name="Tunlid A."/>
            <person name="Henrissat B."/>
            <person name="Grigoriev I.V."/>
            <person name="Hibbett D.S."/>
            <person name="Martin F."/>
        </authorList>
    </citation>
    <scope>NUCLEOTIDE SEQUENCE [LARGE SCALE GENOMIC DNA]</scope>
    <source>
        <strain evidence="2 3">FD-317 M1</strain>
    </source>
</reference>
<protein>
    <submittedName>
        <fullName evidence="2">Uncharacterized protein</fullName>
    </submittedName>
</protein>
<dbReference type="AlphaFoldDB" id="A0A0D0CWT9"/>
<keyword evidence="3" id="KW-1185">Reference proteome</keyword>
<dbReference type="OrthoDB" id="2948070at2759"/>
<evidence type="ECO:0000313" key="2">
    <source>
        <dbReference type="EMBL" id="KIK60603.1"/>
    </source>
</evidence>
<dbReference type="Proteomes" id="UP000053593">
    <property type="component" value="Unassembled WGS sequence"/>
</dbReference>
<gene>
    <name evidence="2" type="ORF">GYMLUDRAFT_244177</name>
</gene>
<dbReference type="HOGENOM" id="CLU_852727_0_0_1"/>
<accession>A0A0D0CWT9</accession>
<evidence type="ECO:0000256" key="1">
    <source>
        <dbReference type="SAM" id="MobiDB-lite"/>
    </source>
</evidence>
<feature type="region of interest" description="Disordered" evidence="1">
    <location>
        <begin position="293"/>
        <end position="326"/>
    </location>
</feature>
<dbReference type="EMBL" id="KN834774">
    <property type="protein sequence ID" value="KIK60603.1"/>
    <property type="molecule type" value="Genomic_DNA"/>
</dbReference>
<organism evidence="2 3">
    <name type="scientific">Collybiopsis luxurians FD-317 M1</name>
    <dbReference type="NCBI Taxonomy" id="944289"/>
    <lineage>
        <taxon>Eukaryota</taxon>
        <taxon>Fungi</taxon>
        <taxon>Dikarya</taxon>
        <taxon>Basidiomycota</taxon>
        <taxon>Agaricomycotina</taxon>
        <taxon>Agaricomycetes</taxon>
        <taxon>Agaricomycetidae</taxon>
        <taxon>Agaricales</taxon>
        <taxon>Marasmiineae</taxon>
        <taxon>Omphalotaceae</taxon>
        <taxon>Collybiopsis</taxon>
        <taxon>Collybiopsis luxurians</taxon>
    </lineage>
</organism>